<evidence type="ECO:0000313" key="12">
    <source>
        <dbReference type="Proteomes" id="UP000011082"/>
    </source>
</evidence>
<dbReference type="GO" id="GO:0003924">
    <property type="term" value="F:GTPase activity"/>
    <property type="evidence" value="ECO:0007669"/>
    <property type="project" value="InterPro"/>
</dbReference>
<accession>L2GN49</accession>
<dbReference type="GO" id="GO:0016282">
    <property type="term" value="C:eukaryotic 43S preinitiation complex"/>
    <property type="evidence" value="ECO:0007669"/>
    <property type="project" value="EnsemblFungi"/>
</dbReference>
<dbReference type="GO" id="GO:0005829">
    <property type="term" value="C:cytosol"/>
    <property type="evidence" value="ECO:0007669"/>
    <property type="project" value="TreeGrafter"/>
</dbReference>
<evidence type="ECO:0000259" key="10">
    <source>
        <dbReference type="PROSITE" id="PS51722"/>
    </source>
</evidence>
<keyword evidence="5" id="KW-0378">Hydrolase</keyword>
<dbReference type="AlphaFoldDB" id="L2GN49"/>
<dbReference type="InterPro" id="IPR027417">
    <property type="entry name" value="P-loop_NTPase"/>
</dbReference>
<comment type="catalytic activity">
    <reaction evidence="8">
        <text>GTP + H2O = GDP + phosphate + H(+)</text>
        <dbReference type="Rhea" id="RHEA:19669"/>
        <dbReference type="ChEBI" id="CHEBI:15377"/>
        <dbReference type="ChEBI" id="CHEBI:15378"/>
        <dbReference type="ChEBI" id="CHEBI:37565"/>
        <dbReference type="ChEBI" id="CHEBI:43474"/>
        <dbReference type="ChEBI" id="CHEBI:58189"/>
        <dbReference type="EC" id="3.6.5.3"/>
    </reaction>
</comment>
<dbReference type="NCBIfam" id="NF003077">
    <property type="entry name" value="PRK04000.1"/>
    <property type="match status" value="1"/>
</dbReference>
<dbReference type="PANTHER" id="PTHR42854">
    <property type="entry name" value="EUKARYOTIC TRANSLATION INITIATION FACTOR 2 SUBUNIT 3 FAMILY MEMBER"/>
    <property type="match status" value="1"/>
</dbReference>
<dbReference type="InterPro" id="IPR044127">
    <property type="entry name" value="eIF2g_dom_2"/>
</dbReference>
<dbReference type="VEuPathDB" id="MicrosporidiaDB:VICG_01236"/>
<dbReference type="GeneID" id="19881947"/>
<dbReference type="InterPro" id="IPR004161">
    <property type="entry name" value="EFTu-like_2"/>
</dbReference>
<dbReference type="HOGENOM" id="CLU_027154_0_1_1"/>
<dbReference type="GO" id="GO:0043614">
    <property type="term" value="C:multi-eIF complex"/>
    <property type="evidence" value="ECO:0007669"/>
    <property type="project" value="EnsemblFungi"/>
</dbReference>
<dbReference type="CDD" id="cd01888">
    <property type="entry name" value="eIF2_gamma"/>
    <property type="match status" value="1"/>
</dbReference>
<evidence type="ECO:0000256" key="3">
    <source>
        <dbReference type="ARBA" id="ARBA00022540"/>
    </source>
</evidence>
<dbReference type="Pfam" id="PF00009">
    <property type="entry name" value="GTP_EFTU"/>
    <property type="match status" value="1"/>
</dbReference>
<reference evidence="12" key="1">
    <citation type="submission" date="2011-05" db="EMBL/GenBank/DDBJ databases">
        <title>The genome sequence of Vittaforma corneae strain ATCC 50505.</title>
        <authorList>
            <consortium name="The Broad Institute Genome Sequencing Platform"/>
            <person name="Cuomo C."/>
            <person name="Didier E."/>
            <person name="Bowers L."/>
            <person name="Young S.K."/>
            <person name="Zeng Q."/>
            <person name="Gargeya S."/>
            <person name="Fitzgerald M."/>
            <person name="Haas B."/>
            <person name="Abouelleil A."/>
            <person name="Alvarado L."/>
            <person name="Arachchi H.M."/>
            <person name="Berlin A."/>
            <person name="Chapman S.B."/>
            <person name="Gearin G."/>
            <person name="Goldberg J."/>
            <person name="Griggs A."/>
            <person name="Gujja S."/>
            <person name="Hansen M."/>
            <person name="Heiman D."/>
            <person name="Howarth C."/>
            <person name="Larimer J."/>
            <person name="Lui A."/>
            <person name="MacDonald P.J.P."/>
            <person name="McCowen C."/>
            <person name="Montmayeur A."/>
            <person name="Murphy C."/>
            <person name="Neiman D."/>
            <person name="Pearson M."/>
            <person name="Priest M."/>
            <person name="Roberts A."/>
            <person name="Saif S."/>
            <person name="Shea T."/>
            <person name="Sisk P."/>
            <person name="Stolte C."/>
            <person name="Sykes S."/>
            <person name="Wortman J."/>
            <person name="Nusbaum C."/>
            <person name="Birren B."/>
        </authorList>
    </citation>
    <scope>NUCLEOTIDE SEQUENCE [LARGE SCALE GENOMIC DNA]</scope>
    <source>
        <strain evidence="12">ATCC 50505</strain>
    </source>
</reference>
<dbReference type="GO" id="GO:0005525">
    <property type="term" value="F:GTP binding"/>
    <property type="evidence" value="ECO:0007669"/>
    <property type="project" value="UniProtKB-KW"/>
</dbReference>
<sequence>MCEEECKIVEKQATINIGTIGHVAHGKTTIVQCISGISTIKYKAELERNITIKLGYANAKIYECECPRPQKYSSVAGKCGTCSTQRKLVRHVSFVDCPGHDVLMATMLTGTAIMDAALLLVAANEPCPQSQTTEHLFAVEVMNLKKIVVIQNKIDLVTKEQAIEQYGQIKEFLKTSQVEGPIVPVSGQLNINIDAVLDYIVNYIEVPKRDRNEKAKMIIIRSFDVNKPGTKIEDLNGGVIGGSLVSGMLGIGDEIEIRPGHYYKDGDEFVCKPFVTNITSLKAEKTALDKAYPGGLIGVGTNLDPSFCKSDRIVGMVMGLKGTLPPVYSVITVRCTLFQKTVSGSKENLKVDESILLNIGSTTTGCKLIELQDESVAVFDLLKPCCCEHGEKIAISRKIKNNWRLIGYGTICEGKEVRPRYD</sequence>
<dbReference type="GO" id="GO:1990856">
    <property type="term" value="F:methionyl-initiator methionine tRNA binding"/>
    <property type="evidence" value="ECO:0007669"/>
    <property type="project" value="EnsemblFungi"/>
</dbReference>
<evidence type="ECO:0000313" key="11">
    <source>
        <dbReference type="EMBL" id="ELA41732.1"/>
    </source>
</evidence>
<dbReference type="InterPro" id="IPR009000">
    <property type="entry name" value="Transl_B-barrel_sf"/>
</dbReference>
<dbReference type="Gene3D" id="3.40.50.300">
    <property type="entry name" value="P-loop containing nucleotide triphosphate hydrolases"/>
    <property type="match status" value="1"/>
</dbReference>
<evidence type="ECO:0000256" key="7">
    <source>
        <dbReference type="ARBA" id="ARBA00023134"/>
    </source>
</evidence>
<feature type="domain" description="Tr-type G" evidence="10">
    <location>
        <begin position="12"/>
        <end position="208"/>
    </location>
</feature>
<dbReference type="EC" id="3.6.5.3" evidence="2"/>
<dbReference type="PANTHER" id="PTHR42854:SF3">
    <property type="entry name" value="EUKARYOTIC TRANSLATION INITIATION FACTOR 2 SUBUNIT 3-RELATED"/>
    <property type="match status" value="1"/>
</dbReference>
<evidence type="ECO:0000256" key="5">
    <source>
        <dbReference type="ARBA" id="ARBA00022801"/>
    </source>
</evidence>
<keyword evidence="3" id="KW-0396">Initiation factor</keyword>
<evidence type="ECO:0000256" key="1">
    <source>
        <dbReference type="ARBA" id="ARBA00007249"/>
    </source>
</evidence>
<organism evidence="11 12">
    <name type="scientific">Vittaforma corneae (strain ATCC 50505)</name>
    <name type="common">Microsporidian parasite</name>
    <name type="synonym">Nosema corneum</name>
    <dbReference type="NCBI Taxonomy" id="993615"/>
    <lineage>
        <taxon>Eukaryota</taxon>
        <taxon>Fungi</taxon>
        <taxon>Fungi incertae sedis</taxon>
        <taxon>Microsporidia</taxon>
        <taxon>Nosematidae</taxon>
        <taxon>Vittaforma</taxon>
    </lineage>
</organism>
<dbReference type="InterPro" id="IPR000795">
    <property type="entry name" value="T_Tr_GTP-bd_dom"/>
</dbReference>
<evidence type="ECO:0000256" key="8">
    <source>
        <dbReference type="ARBA" id="ARBA00048107"/>
    </source>
</evidence>
<dbReference type="RefSeq" id="XP_007604682.1">
    <property type="nucleotide sequence ID" value="XM_007604620.1"/>
</dbReference>
<dbReference type="InterPro" id="IPR009001">
    <property type="entry name" value="Transl_elong_EF1A/Init_IF2_C"/>
</dbReference>
<dbReference type="SUPFAM" id="SSF50447">
    <property type="entry name" value="Translation proteins"/>
    <property type="match status" value="1"/>
</dbReference>
<dbReference type="GO" id="GO:0001731">
    <property type="term" value="P:formation of translation preinitiation complex"/>
    <property type="evidence" value="ECO:0007669"/>
    <property type="project" value="EnsemblFungi"/>
</dbReference>
<keyword evidence="4" id="KW-0547">Nucleotide-binding</keyword>
<keyword evidence="12" id="KW-1185">Reference proteome</keyword>
<dbReference type="InterPro" id="IPR050543">
    <property type="entry name" value="eIF2G"/>
</dbReference>
<dbReference type="SUPFAM" id="SSF52540">
    <property type="entry name" value="P-loop containing nucleoside triphosphate hydrolases"/>
    <property type="match status" value="1"/>
</dbReference>
<dbReference type="EMBL" id="JH370139">
    <property type="protein sequence ID" value="ELA41732.1"/>
    <property type="molecule type" value="Genomic_DNA"/>
</dbReference>
<protein>
    <recommendedName>
        <fullName evidence="9">Eukaryotic translation initiation factor 2 subunit gamma</fullName>
        <ecNumber evidence="2">3.6.5.3</ecNumber>
    </recommendedName>
</protein>
<dbReference type="InParanoid" id="L2GN49"/>
<comment type="similarity">
    <text evidence="1">Belongs to the TRAFAC class translation factor GTPase superfamily. Classic translation factor GTPase family. EF-Tu/EF-1A subfamily.</text>
</comment>
<dbReference type="PRINTS" id="PR00315">
    <property type="entry name" value="ELONGATNFCT"/>
</dbReference>
<dbReference type="CDD" id="cd15490">
    <property type="entry name" value="eIF2_gamma_III"/>
    <property type="match status" value="1"/>
</dbReference>
<dbReference type="OrthoDB" id="1045173at2759"/>
<dbReference type="Gene3D" id="2.40.30.10">
    <property type="entry name" value="Translation factors"/>
    <property type="match status" value="2"/>
</dbReference>
<evidence type="ECO:0000256" key="6">
    <source>
        <dbReference type="ARBA" id="ARBA00022917"/>
    </source>
</evidence>
<dbReference type="GO" id="GO:0005850">
    <property type="term" value="C:eukaryotic translation initiation factor 2 complex"/>
    <property type="evidence" value="ECO:0007669"/>
    <property type="project" value="EnsemblFungi"/>
</dbReference>
<dbReference type="Pfam" id="PF03144">
    <property type="entry name" value="GTP_EFTU_D2"/>
    <property type="match status" value="1"/>
</dbReference>
<name>L2GN49_VITCO</name>
<gene>
    <name evidence="11" type="ORF">VICG_01236</name>
</gene>
<dbReference type="GO" id="GO:0031369">
    <property type="term" value="F:translation initiation factor binding"/>
    <property type="evidence" value="ECO:0007669"/>
    <property type="project" value="EnsemblFungi"/>
</dbReference>
<dbReference type="STRING" id="993615.L2GN49"/>
<dbReference type="Proteomes" id="UP000011082">
    <property type="component" value="Unassembled WGS sequence"/>
</dbReference>
<dbReference type="FunFam" id="2.40.30.10:FF:000009">
    <property type="entry name" value="Eukaryotic translation initiation factor 2 subunit gamma"/>
    <property type="match status" value="1"/>
</dbReference>
<dbReference type="CDD" id="cd03688">
    <property type="entry name" value="eIF2_gamma_II"/>
    <property type="match status" value="1"/>
</dbReference>
<dbReference type="InterPro" id="IPR044128">
    <property type="entry name" value="eIF2g_GTP-bd"/>
</dbReference>
<proteinExistence type="inferred from homology"/>
<dbReference type="GO" id="GO:0003743">
    <property type="term" value="F:translation initiation factor activity"/>
    <property type="evidence" value="ECO:0007669"/>
    <property type="project" value="UniProtKB-KW"/>
</dbReference>
<dbReference type="GO" id="GO:0045903">
    <property type="term" value="P:positive regulation of translational fidelity"/>
    <property type="evidence" value="ECO:0007669"/>
    <property type="project" value="EnsemblFungi"/>
</dbReference>
<dbReference type="Pfam" id="PF09173">
    <property type="entry name" value="eIF2_C"/>
    <property type="match status" value="1"/>
</dbReference>
<dbReference type="GO" id="GO:0005840">
    <property type="term" value="C:ribosome"/>
    <property type="evidence" value="ECO:0007669"/>
    <property type="project" value="EnsemblFungi"/>
</dbReference>
<keyword evidence="7" id="KW-0342">GTP-binding</keyword>
<evidence type="ECO:0000256" key="4">
    <source>
        <dbReference type="ARBA" id="ARBA00022741"/>
    </source>
</evidence>
<dbReference type="GO" id="GO:0033290">
    <property type="term" value="C:eukaryotic 48S preinitiation complex"/>
    <property type="evidence" value="ECO:0007669"/>
    <property type="project" value="EnsemblFungi"/>
</dbReference>
<dbReference type="FunCoup" id="L2GN49">
    <property type="interactions" value="192"/>
</dbReference>
<dbReference type="InterPro" id="IPR015256">
    <property type="entry name" value="eIF2g_C"/>
</dbReference>
<dbReference type="FunFam" id="3.40.50.300:FF:000065">
    <property type="entry name" value="Eukaryotic translation initiation factor 2 subunit gamma"/>
    <property type="match status" value="1"/>
</dbReference>
<dbReference type="OMA" id="NIGMVGH"/>
<evidence type="ECO:0000256" key="2">
    <source>
        <dbReference type="ARBA" id="ARBA00011986"/>
    </source>
</evidence>
<evidence type="ECO:0000256" key="9">
    <source>
        <dbReference type="ARBA" id="ARBA00074422"/>
    </source>
</evidence>
<keyword evidence="6" id="KW-0648">Protein biosynthesis</keyword>
<dbReference type="SUPFAM" id="SSF50465">
    <property type="entry name" value="EF-Tu/eEF-1alpha/eIF2-gamma C-terminal domain"/>
    <property type="match status" value="1"/>
</dbReference>
<dbReference type="PROSITE" id="PS51722">
    <property type="entry name" value="G_TR_2"/>
    <property type="match status" value="1"/>
</dbReference>